<reference evidence="1 2" key="1">
    <citation type="submission" date="2018-11" db="EMBL/GenBank/DDBJ databases">
        <authorList>
            <consortium name="Pathogen Informatics"/>
        </authorList>
    </citation>
    <scope>NUCLEOTIDE SEQUENCE [LARGE SCALE GENOMIC DNA]</scope>
</reference>
<name>A0A3P6QZJ1_DIBLA</name>
<sequence length="99" mass="10719">MVTERSIACASWSFPYNFESPSASQVAAAHVNGTLLLPLPRNGYKVSQVDSAVGGVDFMDGNWDMDEIAFPQGAALDDPDSTSLLAELDRFTALLQRRP</sequence>
<accession>A0A3P6QZJ1</accession>
<dbReference type="EMBL" id="UYRU01010941">
    <property type="protein sequence ID" value="VDK46235.1"/>
    <property type="molecule type" value="Genomic_DNA"/>
</dbReference>
<keyword evidence="2" id="KW-1185">Reference proteome</keyword>
<feature type="non-terminal residue" evidence="1">
    <location>
        <position position="99"/>
    </location>
</feature>
<gene>
    <name evidence="1" type="ORF">DILT_LOCUS1544</name>
</gene>
<proteinExistence type="predicted"/>
<organism evidence="1 2">
    <name type="scientific">Dibothriocephalus latus</name>
    <name type="common">Fish tapeworm</name>
    <name type="synonym">Diphyllobothrium latum</name>
    <dbReference type="NCBI Taxonomy" id="60516"/>
    <lineage>
        <taxon>Eukaryota</taxon>
        <taxon>Metazoa</taxon>
        <taxon>Spiralia</taxon>
        <taxon>Lophotrochozoa</taxon>
        <taxon>Platyhelminthes</taxon>
        <taxon>Cestoda</taxon>
        <taxon>Eucestoda</taxon>
        <taxon>Diphyllobothriidea</taxon>
        <taxon>Diphyllobothriidae</taxon>
        <taxon>Dibothriocephalus</taxon>
    </lineage>
</organism>
<evidence type="ECO:0000313" key="1">
    <source>
        <dbReference type="EMBL" id="VDK46235.1"/>
    </source>
</evidence>
<protein>
    <submittedName>
        <fullName evidence="1">Uncharacterized protein</fullName>
    </submittedName>
</protein>
<evidence type="ECO:0000313" key="2">
    <source>
        <dbReference type="Proteomes" id="UP000281553"/>
    </source>
</evidence>
<dbReference type="Proteomes" id="UP000281553">
    <property type="component" value="Unassembled WGS sequence"/>
</dbReference>
<dbReference type="OrthoDB" id="6287422at2759"/>
<dbReference type="AlphaFoldDB" id="A0A3P6QZJ1"/>